<evidence type="ECO:0000313" key="2">
    <source>
        <dbReference type="EMBL" id="PRD46668.1"/>
    </source>
</evidence>
<organism evidence="2 3">
    <name type="scientific">Sphingobacterium haloxyli</name>
    <dbReference type="NCBI Taxonomy" id="2100533"/>
    <lineage>
        <taxon>Bacteria</taxon>
        <taxon>Pseudomonadati</taxon>
        <taxon>Bacteroidota</taxon>
        <taxon>Sphingobacteriia</taxon>
        <taxon>Sphingobacteriales</taxon>
        <taxon>Sphingobacteriaceae</taxon>
        <taxon>Sphingobacterium</taxon>
    </lineage>
</organism>
<dbReference type="Gene3D" id="2.60.120.10">
    <property type="entry name" value="Jelly Rolls"/>
    <property type="match status" value="1"/>
</dbReference>
<name>A0A2S9J1L5_9SPHI</name>
<dbReference type="OrthoDB" id="680421at2"/>
<evidence type="ECO:0000313" key="3">
    <source>
        <dbReference type="Proteomes" id="UP000239711"/>
    </source>
</evidence>
<gene>
    <name evidence="2" type="ORF">C5745_13750</name>
</gene>
<dbReference type="InterPro" id="IPR000595">
    <property type="entry name" value="cNMP-bd_dom"/>
</dbReference>
<dbReference type="AlphaFoldDB" id="A0A2S9J1L5"/>
<keyword evidence="3" id="KW-1185">Reference proteome</keyword>
<reference evidence="2 3" key="1">
    <citation type="submission" date="2018-02" db="EMBL/GenBank/DDBJ databases">
        <title>The draft genome of Sphingobacterium sp. 5JN-11.</title>
        <authorList>
            <person name="Liu L."/>
            <person name="Li L."/>
            <person name="Liang L."/>
            <person name="Zhang X."/>
            <person name="Wang T."/>
        </authorList>
    </citation>
    <scope>NUCLEOTIDE SEQUENCE [LARGE SCALE GENOMIC DNA]</scope>
    <source>
        <strain evidence="2 3">5JN-11</strain>
    </source>
</reference>
<proteinExistence type="predicted"/>
<dbReference type="Pfam" id="PF00027">
    <property type="entry name" value="cNMP_binding"/>
    <property type="match status" value="1"/>
</dbReference>
<evidence type="ECO:0000259" key="1">
    <source>
        <dbReference type="PROSITE" id="PS50042"/>
    </source>
</evidence>
<dbReference type="CDD" id="cd00038">
    <property type="entry name" value="CAP_ED"/>
    <property type="match status" value="1"/>
</dbReference>
<comment type="caution">
    <text evidence="2">The sequence shown here is derived from an EMBL/GenBank/DDBJ whole genome shotgun (WGS) entry which is preliminary data.</text>
</comment>
<dbReference type="EMBL" id="PVBQ01000011">
    <property type="protein sequence ID" value="PRD46668.1"/>
    <property type="molecule type" value="Genomic_DNA"/>
</dbReference>
<protein>
    <submittedName>
        <fullName evidence="2">Crp/Fnr family transcriptional regulator</fullName>
    </submittedName>
</protein>
<sequence length="211" mass="24098">MDAHLYLCCMGHQTIGIEEMDALTIIRRIAPLKAEDQQALLILFEEVTFKKHDNIIETGKNSRYLYFLKTGSCRIFYYKEHREVILDFAFPGDALISLNSYVHGKPGYETIQSLEPVTAYRIHVAQLQSLFANTLGIANWGRKLAEVETLKIEYRLMSKLFKTASESYQDLLNRAPELVKQIKLGFIASYLGISQVTLSRIRGKQGESSEK</sequence>
<accession>A0A2S9J1L5</accession>
<dbReference type="InterPro" id="IPR018490">
    <property type="entry name" value="cNMP-bd_dom_sf"/>
</dbReference>
<feature type="domain" description="Cyclic nucleotide-binding" evidence="1">
    <location>
        <begin position="28"/>
        <end position="131"/>
    </location>
</feature>
<dbReference type="SUPFAM" id="SSF51206">
    <property type="entry name" value="cAMP-binding domain-like"/>
    <property type="match status" value="1"/>
</dbReference>
<dbReference type="PROSITE" id="PS50042">
    <property type="entry name" value="CNMP_BINDING_3"/>
    <property type="match status" value="1"/>
</dbReference>
<dbReference type="InterPro" id="IPR014710">
    <property type="entry name" value="RmlC-like_jellyroll"/>
</dbReference>
<dbReference type="Proteomes" id="UP000239711">
    <property type="component" value="Unassembled WGS sequence"/>
</dbReference>